<keyword evidence="3" id="KW-0808">Transferase</keyword>
<feature type="non-terminal residue" evidence="3">
    <location>
        <position position="1"/>
    </location>
</feature>
<dbReference type="EC" id="2.7.4.9" evidence="3"/>
<dbReference type="GO" id="GO:0004798">
    <property type="term" value="F:dTMP kinase activity"/>
    <property type="evidence" value="ECO:0007669"/>
    <property type="project" value="UniProtKB-EC"/>
</dbReference>
<gene>
    <name evidence="3" type="primary">CDC8</name>
    <name evidence="3" type="ORF">LTR32_007359</name>
</gene>
<comment type="caution">
    <text evidence="3">The sequence shown here is derived from an EMBL/GenBank/DDBJ whole genome shotgun (WGS) entry which is preliminary data.</text>
</comment>
<evidence type="ECO:0000313" key="3">
    <source>
        <dbReference type="EMBL" id="KAK5139564.1"/>
    </source>
</evidence>
<dbReference type="Gene3D" id="3.40.50.300">
    <property type="entry name" value="P-loop containing nucleotide triphosphate hydrolases"/>
    <property type="match status" value="1"/>
</dbReference>
<evidence type="ECO:0000259" key="2">
    <source>
        <dbReference type="Pfam" id="PF02223"/>
    </source>
</evidence>
<dbReference type="PANTHER" id="PTHR10344:SF1">
    <property type="entry name" value="THYMIDYLATE KINASE"/>
    <property type="match status" value="1"/>
</dbReference>
<protein>
    <submittedName>
        <fullName evidence="3">Thymidylate kinase</fullName>
        <ecNumber evidence="3">2.7.4.9</ecNumber>
    </submittedName>
</protein>
<dbReference type="InterPro" id="IPR039430">
    <property type="entry name" value="Thymidylate_kin-like_dom"/>
</dbReference>
<name>A0ABR0KWI3_9PEZI</name>
<evidence type="ECO:0000256" key="1">
    <source>
        <dbReference type="ARBA" id="ARBA00009776"/>
    </source>
</evidence>
<evidence type="ECO:0000313" key="4">
    <source>
        <dbReference type="Proteomes" id="UP001308179"/>
    </source>
</evidence>
<comment type="similarity">
    <text evidence="1">Belongs to the thymidylate kinase family.</text>
</comment>
<dbReference type="PANTHER" id="PTHR10344">
    <property type="entry name" value="THYMIDYLATE KINASE"/>
    <property type="match status" value="1"/>
</dbReference>
<dbReference type="Pfam" id="PF02223">
    <property type="entry name" value="Thymidylate_kin"/>
    <property type="match status" value="1"/>
</dbReference>
<dbReference type="SUPFAM" id="SSF52540">
    <property type="entry name" value="P-loop containing nucleoside triphosphate hydrolases"/>
    <property type="match status" value="1"/>
</dbReference>
<reference evidence="3 4" key="1">
    <citation type="submission" date="2023-08" db="EMBL/GenBank/DDBJ databases">
        <title>Black Yeasts Isolated from many extreme environments.</title>
        <authorList>
            <person name="Coleine C."/>
            <person name="Stajich J.E."/>
            <person name="Selbmann L."/>
        </authorList>
    </citation>
    <scope>NUCLEOTIDE SEQUENCE [LARGE SCALE GENOMIC DNA]</scope>
    <source>
        <strain evidence="3 4">CCFEE 5386</strain>
    </source>
</reference>
<keyword evidence="3" id="KW-0418">Kinase</keyword>
<feature type="domain" description="Thymidylate kinase-like" evidence="2">
    <location>
        <begin position="2"/>
        <end position="75"/>
    </location>
</feature>
<proteinExistence type="inferred from homology"/>
<dbReference type="Proteomes" id="UP001308179">
    <property type="component" value="Unassembled WGS sequence"/>
</dbReference>
<keyword evidence="4" id="KW-1185">Reference proteome</keyword>
<organism evidence="3 4">
    <name type="scientific">Rachicladosporium monterosium</name>
    <dbReference type="NCBI Taxonomy" id="1507873"/>
    <lineage>
        <taxon>Eukaryota</taxon>
        <taxon>Fungi</taxon>
        <taxon>Dikarya</taxon>
        <taxon>Ascomycota</taxon>
        <taxon>Pezizomycotina</taxon>
        <taxon>Dothideomycetes</taxon>
        <taxon>Dothideomycetidae</taxon>
        <taxon>Cladosporiales</taxon>
        <taxon>Cladosporiaceae</taxon>
        <taxon>Rachicladosporium</taxon>
    </lineage>
</organism>
<dbReference type="EMBL" id="JAVRRR010001108">
    <property type="protein sequence ID" value="KAK5139564.1"/>
    <property type="molecule type" value="Genomic_DNA"/>
</dbReference>
<accession>A0ABR0KWI3</accession>
<sequence length="99" mass="11298">PEVGLPRPDVCVFLDVDTEVAKRRGGFGEERYENAEMQGRVRELFAELQARGRHEGDDIVVVDAGMEVEEVQNRIWRVVDGVVNKMAAEEMTLRKVDPW</sequence>
<dbReference type="InterPro" id="IPR027417">
    <property type="entry name" value="P-loop_NTPase"/>
</dbReference>